<dbReference type="STRING" id="9402.L5KIW3"/>
<protein>
    <submittedName>
        <fullName evidence="2">BTB/POZ domain-containing protein 16</fullName>
    </submittedName>
</protein>
<dbReference type="PANTHER" id="PTHR46843:SF1">
    <property type="entry name" value="BTB_POZ DOMAIN-CONTAINING PROTEIN 16"/>
    <property type="match status" value="1"/>
</dbReference>
<dbReference type="AlphaFoldDB" id="L5KIW3"/>
<accession>L5KIW3</accession>
<name>L5KIW3_PTEAL</name>
<dbReference type="Proteomes" id="UP000010552">
    <property type="component" value="Unassembled WGS sequence"/>
</dbReference>
<organism evidence="2 3">
    <name type="scientific">Pteropus alecto</name>
    <name type="common">Black flying fox</name>
    <dbReference type="NCBI Taxonomy" id="9402"/>
    <lineage>
        <taxon>Eukaryota</taxon>
        <taxon>Metazoa</taxon>
        <taxon>Chordata</taxon>
        <taxon>Craniata</taxon>
        <taxon>Vertebrata</taxon>
        <taxon>Euteleostomi</taxon>
        <taxon>Mammalia</taxon>
        <taxon>Eutheria</taxon>
        <taxon>Laurasiatheria</taxon>
        <taxon>Chiroptera</taxon>
        <taxon>Yinpterochiroptera</taxon>
        <taxon>Pteropodoidea</taxon>
        <taxon>Pteropodidae</taxon>
        <taxon>Pteropodinae</taxon>
        <taxon>Pteropus</taxon>
    </lineage>
</organism>
<gene>
    <name evidence="2" type="ORF">PAL_GLEAN10003426</name>
</gene>
<keyword evidence="3" id="KW-1185">Reference proteome</keyword>
<dbReference type="InParanoid" id="L5KIW3"/>
<feature type="domain" description="BTB/POZ" evidence="1">
    <location>
        <begin position="96"/>
        <end position="159"/>
    </location>
</feature>
<dbReference type="InterPro" id="IPR042833">
    <property type="entry name" value="BTBD16"/>
</dbReference>
<evidence type="ECO:0000259" key="1">
    <source>
        <dbReference type="Pfam" id="PF21059"/>
    </source>
</evidence>
<dbReference type="EMBL" id="KB030700">
    <property type="protein sequence ID" value="ELK11272.1"/>
    <property type="molecule type" value="Genomic_DNA"/>
</dbReference>
<dbReference type="Pfam" id="PF21059">
    <property type="entry name" value="BTBD16_C"/>
    <property type="match status" value="1"/>
</dbReference>
<evidence type="ECO:0000313" key="2">
    <source>
        <dbReference type="EMBL" id="ELK11272.1"/>
    </source>
</evidence>
<reference evidence="3" key="1">
    <citation type="journal article" date="2013" name="Science">
        <title>Comparative analysis of bat genomes provides insight into the evolution of flight and immunity.</title>
        <authorList>
            <person name="Zhang G."/>
            <person name="Cowled C."/>
            <person name="Shi Z."/>
            <person name="Huang Z."/>
            <person name="Bishop-Lilly K.A."/>
            <person name="Fang X."/>
            <person name="Wynne J.W."/>
            <person name="Xiong Z."/>
            <person name="Baker M.L."/>
            <person name="Zhao W."/>
            <person name="Tachedjian M."/>
            <person name="Zhu Y."/>
            <person name="Zhou P."/>
            <person name="Jiang X."/>
            <person name="Ng J."/>
            <person name="Yang L."/>
            <person name="Wu L."/>
            <person name="Xiao J."/>
            <person name="Feng Y."/>
            <person name="Chen Y."/>
            <person name="Sun X."/>
            <person name="Zhang Y."/>
            <person name="Marsh G.A."/>
            <person name="Crameri G."/>
            <person name="Broder C.C."/>
            <person name="Frey K.G."/>
            <person name="Wang L.F."/>
            <person name="Wang J."/>
        </authorList>
    </citation>
    <scope>NUCLEOTIDE SEQUENCE [LARGE SCALE GENOMIC DNA]</scope>
</reference>
<dbReference type="InterPro" id="IPR048859">
    <property type="entry name" value="BTBD16_C"/>
</dbReference>
<sequence length="200" mass="22498">MPRLSHCLSQRSQSFPKKCSFLERDVGHSLMSLFLCLRLHGITKGKDLEELKHINFFPASWLVRVKANHYHALENGGDMTYLNDLATQAMRFGLMFNQRIRHTDVDSSLREHGLISLRAERLVKYEITAQTLVGGRWQEFRTNEIMQKFRLVKASCKSHPDPPASVGQAGIQADSVPGLAPDGCNPKIAGELVCGPRRNS</sequence>
<proteinExistence type="predicted"/>
<evidence type="ECO:0000313" key="3">
    <source>
        <dbReference type="Proteomes" id="UP000010552"/>
    </source>
</evidence>
<dbReference type="PANTHER" id="PTHR46843">
    <property type="entry name" value="BTB/POZ DOMAIN-CONTAINING PROTEIN 16"/>
    <property type="match status" value="1"/>
</dbReference>